<protein>
    <submittedName>
        <fullName evidence="2">Uncharacterized protein</fullName>
    </submittedName>
</protein>
<feature type="compositionally biased region" description="Basic and acidic residues" evidence="1">
    <location>
        <begin position="25"/>
        <end position="35"/>
    </location>
</feature>
<name>A0ABQ9VZJ1_SAGOE</name>
<sequence>MEPAQEASSGLHAWAGGDSFPRQHSPKEGLGRGEANRQNSISERPDISFVPAMQQVEYALEQKTSGRIWLSSLP</sequence>
<dbReference type="EMBL" id="JASSZA010000004">
    <property type="protein sequence ID" value="KAK2114815.1"/>
    <property type="molecule type" value="Genomic_DNA"/>
</dbReference>
<reference evidence="2 3" key="1">
    <citation type="submission" date="2023-05" db="EMBL/GenBank/DDBJ databases">
        <title>B98-5 Cell Line De Novo Hybrid Assembly: An Optical Mapping Approach.</title>
        <authorList>
            <person name="Kananen K."/>
            <person name="Auerbach J.A."/>
            <person name="Kautto E."/>
            <person name="Blachly J.S."/>
        </authorList>
    </citation>
    <scope>NUCLEOTIDE SEQUENCE [LARGE SCALE GENOMIC DNA]</scope>
    <source>
        <strain evidence="2">B95-8</strain>
        <tissue evidence="2">Cell line</tissue>
    </source>
</reference>
<evidence type="ECO:0000313" key="2">
    <source>
        <dbReference type="EMBL" id="KAK2114815.1"/>
    </source>
</evidence>
<evidence type="ECO:0000313" key="3">
    <source>
        <dbReference type="Proteomes" id="UP001266305"/>
    </source>
</evidence>
<evidence type="ECO:0000256" key="1">
    <source>
        <dbReference type="SAM" id="MobiDB-lite"/>
    </source>
</evidence>
<accession>A0ABQ9VZJ1</accession>
<feature type="region of interest" description="Disordered" evidence="1">
    <location>
        <begin position="1"/>
        <end position="48"/>
    </location>
</feature>
<keyword evidence="3" id="KW-1185">Reference proteome</keyword>
<organism evidence="2 3">
    <name type="scientific">Saguinus oedipus</name>
    <name type="common">Cotton-top tamarin</name>
    <name type="synonym">Oedipomidas oedipus</name>
    <dbReference type="NCBI Taxonomy" id="9490"/>
    <lineage>
        <taxon>Eukaryota</taxon>
        <taxon>Metazoa</taxon>
        <taxon>Chordata</taxon>
        <taxon>Craniata</taxon>
        <taxon>Vertebrata</taxon>
        <taxon>Euteleostomi</taxon>
        <taxon>Mammalia</taxon>
        <taxon>Eutheria</taxon>
        <taxon>Euarchontoglires</taxon>
        <taxon>Primates</taxon>
        <taxon>Haplorrhini</taxon>
        <taxon>Platyrrhini</taxon>
        <taxon>Cebidae</taxon>
        <taxon>Callitrichinae</taxon>
        <taxon>Saguinus</taxon>
    </lineage>
</organism>
<dbReference type="Proteomes" id="UP001266305">
    <property type="component" value="Unassembled WGS sequence"/>
</dbReference>
<comment type="caution">
    <text evidence="2">The sequence shown here is derived from an EMBL/GenBank/DDBJ whole genome shotgun (WGS) entry which is preliminary data.</text>
</comment>
<proteinExistence type="predicted"/>
<gene>
    <name evidence="2" type="ORF">P7K49_009081</name>
</gene>